<dbReference type="GO" id="GO:0003677">
    <property type="term" value="F:DNA binding"/>
    <property type="evidence" value="ECO:0007669"/>
    <property type="project" value="TreeGrafter"/>
</dbReference>
<dbReference type="PANTHER" id="PTHR15348:SF17">
    <property type="entry name" value="AT-RICH INTERACTIVE DOMAIN-CONTAINING PROTEIN 5"/>
    <property type="match status" value="1"/>
</dbReference>
<accession>A0A9Q1Q6Q4</accession>
<evidence type="ECO:0000313" key="7">
    <source>
        <dbReference type="EMBL" id="KAJ8431142.1"/>
    </source>
</evidence>
<evidence type="ECO:0000313" key="8">
    <source>
        <dbReference type="Proteomes" id="UP001153076"/>
    </source>
</evidence>
<keyword evidence="3" id="KW-0539">Nucleus</keyword>
<organism evidence="7 8">
    <name type="scientific">Carnegiea gigantea</name>
    <dbReference type="NCBI Taxonomy" id="171969"/>
    <lineage>
        <taxon>Eukaryota</taxon>
        <taxon>Viridiplantae</taxon>
        <taxon>Streptophyta</taxon>
        <taxon>Embryophyta</taxon>
        <taxon>Tracheophyta</taxon>
        <taxon>Spermatophyta</taxon>
        <taxon>Magnoliopsida</taxon>
        <taxon>eudicotyledons</taxon>
        <taxon>Gunneridae</taxon>
        <taxon>Pentapetalae</taxon>
        <taxon>Caryophyllales</taxon>
        <taxon>Cactineae</taxon>
        <taxon>Cactaceae</taxon>
        <taxon>Cactoideae</taxon>
        <taxon>Echinocereeae</taxon>
        <taxon>Carnegiea</taxon>
    </lineage>
</organism>
<dbReference type="Pfam" id="PF00011">
    <property type="entry name" value="HSP20"/>
    <property type="match status" value="1"/>
</dbReference>
<evidence type="ECO:0000256" key="2">
    <source>
        <dbReference type="ARBA" id="ARBA00023163"/>
    </source>
</evidence>
<keyword evidence="2" id="KW-0804">Transcription</keyword>
<dbReference type="CDD" id="cd06464">
    <property type="entry name" value="ACD_sHsps-like"/>
    <property type="match status" value="1"/>
</dbReference>
<protein>
    <recommendedName>
        <fullName evidence="6">SHSP domain-containing protein</fullName>
    </recommendedName>
</protein>
<evidence type="ECO:0000256" key="4">
    <source>
        <dbReference type="PROSITE-ProRule" id="PRU00285"/>
    </source>
</evidence>
<dbReference type="InterPro" id="IPR002068">
    <property type="entry name" value="A-crystallin/Hsp20_dom"/>
</dbReference>
<dbReference type="FunFam" id="2.60.40.790:FF:000014">
    <property type="entry name" value="AT-rich interactive domain-containing protein 3"/>
    <property type="match status" value="1"/>
</dbReference>
<dbReference type="PANTHER" id="PTHR15348">
    <property type="entry name" value="AT-RICH INTERACTIVE DOMAIN-CONTAINING PROTEIN ARID DOMAIN- CONTAINING PROTEIN DEAD RINGER PROTEIN B-CELL REGULATOR OF IGH TRANSCRIPTION BRIGHT"/>
    <property type="match status" value="1"/>
</dbReference>
<dbReference type="InterPro" id="IPR045147">
    <property type="entry name" value="ARI3A/B/C"/>
</dbReference>
<evidence type="ECO:0000259" key="6">
    <source>
        <dbReference type="PROSITE" id="PS01031"/>
    </source>
</evidence>
<dbReference type="OrthoDB" id="338531at2759"/>
<reference evidence="7" key="1">
    <citation type="submission" date="2022-04" db="EMBL/GenBank/DDBJ databases">
        <title>Carnegiea gigantea Genome sequencing and assembly v2.</title>
        <authorList>
            <person name="Copetti D."/>
            <person name="Sanderson M.J."/>
            <person name="Burquez A."/>
            <person name="Wojciechowski M.F."/>
        </authorList>
    </citation>
    <scope>NUCLEOTIDE SEQUENCE</scope>
    <source>
        <strain evidence="7">SGP5-SGP5p</strain>
        <tissue evidence="7">Aerial part</tissue>
    </source>
</reference>
<dbReference type="EMBL" id="JAKOGI010000716">
    <property type="protein sequence ID" value="KAJ8431142.1"/>
    <property type="molecule type" value="Genomic_DNA"/>
</dbReference>
<dbReference type="InterPro" id="IPR008978">
    <property type="entry name" value="HSP20-like_chaperone"/>
</dbReference>
<dbReference type="SUPFAM" id="SSF49764">
    <property type="entry name" value="HSP20-like chaperones"/>
    <property type="match status" value="1"/>
</dbReference>
<proteinExistence type="inferred from homology"/>
<feature type="domain" description="SHSP" evidence="6">
    <location>
        <begin position="94"/>
        <end position="195"/>
    </location>
</feature>
<keyword evidence="8" id="KW-1185">Reference proteome</keyword>
<dbReference type="Gene3D" id="2.60.40.790">
    <property type="match status" value="1"/>
</dbReference>
<dbReference type="GO" id="GO:0005634">
    <property type="term" value="C:nucleus"/>
    <property type="evidence" value="ECO:0007669"/>
    <property type="project" value="TreeGrafter"/>
</dbReference>
<evidence type="ECO:0000256" key="3">
    <source>
        <dbReference type="ARBA" id="ARBA00023242"/>
    </source>
</evidence>
<evidence type="ECO:0000256" key="1">
    <source>
        <dbReference type="ARBA" id="ARBA00023015"/>
    </source>
</evidence>
<dbReference type="Proteomes" id="UP001153076">
    <property type="component" value="Unassembled WGS sequence"/>
</dbReference>
<dbReference type="AlphaFoldDB" id="A0A9Q1Q6Q4"/>
<sequence length="195" mass="21429">MILLWILNAQGSAHQITGSGRVRRDAAARAMQGWHAQRFYGIGEAGEQSIKDKSISSAQKREKHLKNIGILLFTSGGILVSNDCFALSIVRLATTVVDVGPPADWVKINVRESKDCFEVYALVPGLLREEVRVQSDPAGRLVITGQPEQLDNPWGITPFKKVVSLPARIDPLHTSAVVSLHGRLFVRVPFDRSNP</sequence>
<keyword evidence="1" id="KW-0805">Transcription regulation</keyword>
<dbReference type="GO" id="GO:0006357">
    <property type="term" value="P:regulation of transcription by RNA polymerase II"/>
    <property type="evidence" value="ECO:0007669"/>
    <property type="project" value="InterPro"/>
</dbReference>
<gene>
    <name evidence="7" type="ORF">Cgig2_010075</name>
</gene>
<comment type="caution">
    <text evidence="7">The sequence shown here is derived from an EMBL/GenBank/DDBJ whole genome shotgun (WGS) entry which is preliminary data.</text>
</comment>
<name>A0A9Q1Q6Q4_9CARY</name>
<evidence type="ECO:0000256" key="5">
    <source>
        <dbReference type="RuleBase" id="RU003616"/>
    </source>
</evidence>
<dbReference type="PROSITE" id="PS01031">
    <property type="entry name" value="SHSP"/>
    <property type="match status" value="1"/>
</dbReference>
<comment type="similarity">
    <text evidence="4 5">Belongs to the small heat shock protein (HSP20) family.</text>
</comment>